<evidence type="ECO:0000313" key="1">
    <source>
        <dbReference type="EMBL" id="SVB00063.1"/>
    </source>
</evidence>
<accession>A0A382AGE7</accession>
<reference evidence="1" key="1">
    <citation type="submission" date="2018-05" db="EMBL/GenBank/DDBJ databases">
        <authorList>
            <person name="Lanie J.A."/>
            <person name="Ng W.-L."/>
            <person name="Kazmierczak K.M."/>
            <person name="Andrzejewski T.M."/>
            <person name="Davidsen T.M."/>
            <person name="Wayne K.J."/>
            <person name="Tettelin H."/>
            <person name="Glass J.I."/>
            <person name="Rusch D."/>
            <person name="Podicherti R."/>
            <person name="Tsui H.-C.T."/>
            <person name="Winkler M.E."/>
        </authorList>
    </citation>
    <scope>NUCLEOTIDE SEQUENCE</scope>
</reference>
<organism evidence="1">
    <name type="scientific">marine metagenome</name>
    <dbReference type="NCBI Taxonomy" id="408172"/>
    <lineage>
        <taxon>unclassified sequences</taxon>
        <taxon>metagenomes</taxon>
        <taxon>ecological metagenomes</taxon>
    </lineage>
</organism>
<dbReference type="EMBL" id="UINC01025102">
    <property type="protein sequence ID" value="SVB00063.1"/>
    <property type="molecule type" value="Genomic_DNA"/>
</dbReference>
<gene>
    <name evidence="1" type="ORF">METZ01_LOCUS152917</name>
</gene>
<name>A0A382AGE7_9ZZZZ</name>
<dbReference type="AlphaFoldDB" id="A0A382AGE7"/>
<proteinExistence type="predicted"/>
<sequence length="99" mass="11972">MEKEAIKLRLVDLTKRDMDLAKLMDLTIYEVSREIDWSQKKNYGVSFHVLEFYDNKPANHLHTVFRYKEADAFEILSLLLRIEKQFDKMRNAYISVEWK</sequence>
<protein>
    <submittedName>
        <fullName evidence="1">Uncharacterized protein</fullName>
    </submittedName>
</protein>